<protein>
    <submittedName>
        <fullName evidence="2">Uncharacterized protein</fullName>
    </submittedName>
</protein>
<name>A0A0J6SUA3_9HYPH</name>
<keyword evidence="1" id="KW-0812">Transmembrane</keyword>
<dbReference type="PATRIC" id="fig|270351.6.peg.5510"/>
<evidence type="ECO:0000313" key="3">
    <source>
        <dbReference type="Proteomes" id="UP000035929"/>
    </source>
</evidence>
<accession>A0A0J6SUA3</accession>
<evidence type="ECO:0000313" key="2">
    <source>
        <dbReference type="EMBL" id="KMO38855.1"/>
    </source>
</evidence>
<organism evidence="2 3">
    <name type="scientific">Methylobacterium aquaticum</name>
    <dbReference type="NCBI Taxonomy" id="270351"/>
    <lineage>
        <taxon>Bacteria</taxon>
        <taxon>Pseudomonadati</taxon>
        <taxon>Pseudomonadota</taxon>
        <taxon>Alphaproteobacteria</taxon>
        <taxon>Hyphomicrobiales</taxon>
        <taxon>Methylobacteriaceae</taxon>
        <taxon>Methylobacterium</taxon>
    </lineage>
</organism>
<dbReference type="AlphaFoldDB" id="A0A0J6SUA3"/>
<reference evidence="2 3" key="1">
    <citation type="submission" date="2015-03" db="EMBL/GenBank/DDBJ databases">
        <title>Genome sequencing of Methylobacterium aquaticum DSM16371 type strain.</title>
        <authorList>
            <person name="Chaudhry V."/>
            <person name="Patil P.B."/>
        </authorList>
    </citation>
    <scope>NUCLEOTIDE SEQUENCE [LARGE SCALE GENOMIC DNA]</scope>
    <source>
        <strain evidence="2 3">DSM 16371</strain>
    </source>
</reference>
<keyword evidence="1" id="KW-1133">Transmembrane helix</keyword>
<comment type="caution">
    <text evidence="2">The sequence shown here is derived from an EMBL/GenBank/DDBJ whole genome shotgun (WGS) entry which is preliminary data.</text>
</comment>
<feature type="transmembrane region" description="Helical" evidence="1">
    <location>
        <begin position="102"/>
        <end position="125"/>
    </location>
</feature>
<evidence type="ECO:0000256" key="1">
    <source>
        <dbReference type="SAM" id="Phobius"/>
    </source>
</evidence>
<dbReference type="Proteomes" id="UP000035929">
    <property type="component" value="Unassembled WGS sequence"/>
</dbReference>
<proteinExistence type="predicted"/>
<dbReference type="EMBL" id="LABX01000040">
    <property type="protein sequence ID" value="KMO38855.1"/>
    <property type="molecule type" value="Genomic_DNA"/>
</dbReference>
<gene>
    <name evidence="2" type="ORF">VP06_05465</name>
</gene>
<sequence length="153" mass="16562">MPHDTISLTTLRPVEAGRRQLGDSLFGIQAINLLSQPVRLLLDDCAGTSLLLCPDERCLLLPHLLGQPFAVDGRLSFGRFLPPSLLRMYSVSSGTCGDTVSLLLALLLVAGALLAGKLAGLLLTFKPREFSRASARRFILFRDLGIVGFGMRL</sequence>
<keyword evidence="1" id="KW-0472">Membrane</keyword>